<dbReference type="PANTHER" id="PTHR24126">
    <property type="entry name" value="ANKYRIN REPEAT, PH AND SEC7 DOMAIN CONTAINING PROTEIN SECG-RELATED"/>
    <property type="match status" value="1"/>
</dbReference>
<comment type="caution">
    <text evidence="4">The sequence shown here is derived from an EMBL/GenBank/DDBJ whole genome shotgun (WGS) entry which is preliminary data.</text>
</comment>
<dbReference type="OrthoDB" id="19174at2759"/>
<dbReference type="Gene3D" id="1.25.40.20">
    <property type="entry name" value="Ankyrin repeat-containing domain"/>
    <property type="match status" value="1"/>
</dbReference>
<feature type="repeat" description="ANK" evidence="3">
    <location>
        <begin position="72"/>
        <end position="94"/>
    </location>
</feature>
<evidence type="ECO:0000256" key="2">
    <source>
        <dbReference type="ARBA" id="ARBA00023043"/>
    </source>
</evidence>
<protein>
    <submittedName>
        <fullName evidence="4">Similar to ASB3: Ankyrin repeat and SOCS box protein 3 (Bos taurus)</fullName>
    </submittedName>
</protein>
<dbReference type="PROSITE" id="PS50297">
    <property type="entry name" value="ANK_REP_REGION"/>
    <property type="match status" value="1"/>
</dbReference>
<dbReference type="SUPFAM" id="SSF48403">
    <property type="entry name" value="Ankyrin repeat"/>
    <property type="match status" value="1"/>
</dbReference>
<dbReference type="PANTHER" id="PTHR24126:SF14">
    <property type="entry name" value="ANK_REP_REGION DOMAIN-CONTAINING PROTEIN"/>
    <property type="match status" value="1"/>
</dbReference>
<name>A0A8J2MTT5_COTCN</name>
<reference evidence="4" key="1">
    <citation type="submission" date="2021-04" db="EMBL/GenBank/DDBJ databases">
        <authorList>
            <person name="Chebbi M.A.C M."/>
        </authorList>
    </citation>
    <scope>NUCLEOTIDE SEQUENCE</scope>
</reference>
<keyword evidence="1" id="KW-0677">Repeat</keyword>
<dbReference type="InterPro" id="IPR036770">
    <property type="entry name" value="Ankyrin_rpt-contain_sf"/>
</dbReference>
<evidence type="ECO:0000313" key="4">
    <source>
        <dbReference type="EMBL" id="CAG5095302.1"/>
    </source>
</evidence>
<dbReference type="Pfam" id="PF12796">
    <property type="entry name" value="Ank_2"/>
    <property type="match status" value="1"/>
</dbReference>
<dbReference type="InterPro" id="IPR002110">
    <property type="entry name" value="Ankyrin_rpt"/>
</dbReference>
<sequence>MSKKKQLDLKSLFDVFDNESCNIVDTELNPTTKASNSTMYEAIEDNNLERVKTLLGNGMDVNEPIITTGEFAGFTALHVACMKNKNHLVKLLLNDYKANVDATAADGTRPIHLACFYEYHPKLSVGMKFFFPVGWNIRSLVNANANADAEFGQEIFSKHLKDSKWCPDFGDKMTPLIFAVLYLKPLFMPLLGKVNANFMSFNNKTLLMYALQNPFREFFVEDILKNLKDPELINHRDNDGIPAIHYLVHPRMYGNCRYYDPERLNTCRSQAMNLIRYLTLGGADIYALINNDPATFLPNLFAYRSYPELLRVFLPHYTDISLSRVLYYATLPIDEDSDNLFRNGPTRPDDRNSFIETIKERREETIKVVINDLVFRREFNLPVPEEEIKLMDKLIATNVYIRMIVNNHKILFIEDLKNLLTEFRGKKISMYNFMIQIYDDEKFMTLARDKSLRRAWAGFKAGGIRHLEPYILYQSIKIKIGRATMRLNLLNKLEKISSLREAIPLPYELILDIVQYLNNKELNEFIGAFYNPYTAKKLYKNYSYNYPDAGVFLYKG</sequence>
<organism evidence="4 5">
    <name type="scientific">Cotesia congregata</name>
    <name type="common">Parasitoid wasp</name>
    <name type="synonym">Apanteles congregatus</name>
    <dbReference type="NCBI Taxonomy" id="51543"/>
    <lineage>
        <taxon>Eukaryota</taxon>
        <taxon>Metazoa</taxon>
        <taxon>Ecdysozoa</taxon>
        <taxon>Arthropoda</taxon>
        <taxon>Hexapoda</taxon>
        <taxon>Insecta</taxon>
        <taxon>Pterygota</taxon>
        <taxon>Neoptera</taxon>
        <taxon>Endopterygota</taxon>
        <taxon>Hymenoptera</taxon>
        <taxon>Apocrita</taxon>
        <taxon>Ichneumonoidea</taxon>
        <taxon>Braconidae</taxon>
        <taxon>Microgastrinae</taxon>
        <taxon>Cotesia</taxon>
    </lineage>
</organism>
<accession>A0A8J2MTT5</accession>
<evidence type="ECO:0000313" key="5">
    <source>
        <dbReference type="Proteomes" id="UP000786811"/>
    </source>
</evidence>
<dbReference type="EMBL" id="CAJNRD030001121">
    <property type="protein sequence ID" value="CAG5095302.1"/>
    <property type="molecule type" value="Genomic_DNA"/>
</dbReference>
<evidence type="ECO:0000256" key="1">
    <source>
        <dbReference type="ARBA" id="ARBA00022737"/>
    </source>
</evidence>
<dbReference type="PROSITE" id="PS50088">
    <property type="entry name" value="ANK_REPEAT"/>
    <property type="match status" value="1"/>
</dbReference>
<proteinExistence type="predicted"/>
<keyword evidence="5" id="KW-1185">Reference proteome</keyword>
<keyword evidence="2 3" id="KW-0040">ANK repeat</keyword>
<gene>
    <name evidence="4" type="ORF">HICCMSTLAB_LOCUS7641</name>
</gene>
<dbReference type="SMART" id="SM00248">
    <property type="entry name" value="ANK"/>
    <property type="match status" value="3"/>
</dbReference>
<dbReference type="Proteomes" id="UP000786811">
    <property type="component" value="Unassembled WGS sequence"/>
</dbReference>
<evidence type="ECO:0000256" key="3">
    <source>
        <dbReference type="PROSITE-ProRule" id="PRU00023"/>
    </source>
</evidence>
<dbReference type="AlphaFoldDB" id="A0A8J2MTT5"/>